<dbReference type="AlphaFoldDB" id="Q8S5E7"/>
<reference evidence="3" key="1">
    <citation type="journal article" date="2005" name="Nature">
        <title>The map-based sequence of the rice genome.</title>
        <authorList>
            <consortium name="International rice genome sequencing project (IRGSP)"/>
            <person name="Matsumoto T."/>
            <person name="Wu J."/>
            <person name="Kanamori H."/>
            <person name="Katayose Y."/>
            <person name="Fujisawa M."/>
            <person name="Namiki N."/>
            <person name="Mizuno H."/>
            <person name="Yamamoto K."/>
            <person name="Antonio B.A."/>
            <person name="Baba T."/>
            <person name="Sakata K."/>
            <person name="Nagamura Y."/>
            <person name="Aoki H."/>
            <person name="Arikawa K."/>
            <person name="Arita K."/>
            <person name="Bito T."/>
            <person name="Chiden Y."/>
            <person name="Fujitsuka N."/>
            <person name="Fukunaka R."/>
            <person name="Hamada M."/>
            <person name="Harada C."/>
            <person name="Hayashi A."/>
            <person name="Hijishita S."/>
            <person name="Honda M."/>
            <person name="Hosokawa S."/>
            <person name="Ichikawa Y."/>
            <person name="Idonuma A."/>
            <person name="Iijima M."/>
            <person name="Ikeda M."/>
            <person name="Ikeno M."/>
            <person name="Ito K."/>
            <person name="Ito S."/>
            <person name="Ito T."/>
            <person name="Ito Y."/>
            <person name="Ito Y."/>
            <person name="Iwabuchi A."/>
            <person name="Kamiya K."/>
            <person name="Karasawa W."/>
            <person name="Kurita K."/>
            <person name="Katagiri S."/>
            <person name="Kikuta A."/>
            <person name="Kobayashi H."/>
            <person name="Kobayashi N."/>
            <person name="Machita K."/>
            <person name="Maehara T."/>
            <person name="Masukawa M."/>
            <person name="Mizubayashi T."/>
            <person name="Mukai Y."/>
            <person name="Nagasaki H."/>
            <person name="Nagata Y."/>
            <person name="Naito S."/>
            <person name="Nakashima M."/>
            <person name="Nakama Y."/>
            <person name="Nakamichi Y."/>
            <person name="Nakamura M."/>
            <person name="Meguro A."/>
            <person name="Negishi M."/>
            <person name="Ohta I."/>
            <person name="Ohta T."/>
            <person name="Okamoto M."/>
            <person name="Ono N."/>
            <person name="Saji S."/>
            <person name="Sakaguchi M."/>
            <person name="Sakai K."/>
            <person name="Shibata M."/>
            <person name="Shimokawa T."/>
            <person name="Song J."/>
            <person name="Takazaki Y."/>
            <person name="Terasawa K."/>
            <person name="Tsugane M."/>
            <person name="Tsuji K."/>
            <person name="Ueda S."/>
            <person name="Waki K."/>
            <person name="Yamagata H."/>
            <person name="Yamamoto M."/>
            <person name="Yamamoto S."/>
            <person name="Yamane H."/>
            <person name="Yoshiki S."/>
            <person name="Yoshihara R."/>
            <person name="Yukawa K."/>
            <person name="Zhong H."/>
            <person name="Yano M."/>
            <person name="Yuan Q."/>
            <person name="Ouyang S."/>
            <person name="Liu J."/>
            <person name="Jones K.M."/>
            <person name="Gansberger K."/>
            <person name="Moffat K."/>
            <person name="Hill J."/>
            <person name="Bera J."/>
            <person name="Fadrosh D."/>
            <person name="Jin S."/>
            <person name="Johri S."/>
            <person name="Kim M."/>
            <person name="Overton L."/>
            <person name="Reardon M."/>
            <person name="Tsitrin T."/>
            <person name="Vuong H."/>
            <person name="Weaver B."/>
            <person name="Ciecko A."/>
            <person name="Tallon L."/>
            <person name="Jackson J."/>
            <person name="Pai G."/>
            <person name="Aken S.V."/>
            <person name="Utterback T."/>
            <person name="Reidmuller S."/>
            <person name="Feldblyum T."/>
            <person name="Hsiao J."/>
            <person name="Zismann V."/>
            <person name="Iobst S."/>
            <person name="de Vazeille A.R."/>
            <person name="Buell C.R."/>
            <person name="Ying K."/>
            <person name="Li Y."/>
            <person name="Lu T."/>
            <person name="Huang Y."/>
            <person name="Zhao Q."/>
            <person name="Feng Q."/>
            <person name="Zhang L."/>
            <person name="Zhu J."/>
            <person name="Weng Q."/>
            <person name="Mu J."/>
            <person name="Lu Y."/>
            <person name="Fan D."/>
            <person name="Liu Y."/>
            <person name="Guan J."/>
            <person name="Zhang Y."/>
            <person name="Yu S."/>
            <person name="Liu X."/>
            <person name="Zhang Y."/>
            <person name="Hong G."/>
            <person name="Han B."/>
            <person name="Choisne N."/>
            <person name="Demange N."/>
            <person name="Orjeda G."/>
            <person name="Samain S."/>
            <person name="Cattolico L."/>
            <person name="Pelletier E."/>
            <person name="Couloux A."/>
            <person name="Segurens B."/>
            <person name="Wincker P."/>
            <person name="D'Hont A."/>
            <person name="Scarpelli C."/>
            <person name="Weissenbach J."/>
            <person name="Salanoubat M."/>
            <person name="Quetier F."/>
            <person name="Yu Y."/>
            <person name="Kim H.R."/>
            <person name="Rambo T."/>
            <person name="Currie J."/>
            <person name="Collura K."/>
            <person name="Luo M."/>
            <person name="Yang T."/>
            <person name="Ammiraju J.S.S."/>
            <person name="Engler F."/>
            <person name="Soderlund C."/>
            <person name="Wing R.A."/>
            <person name="Palmer L.E."/>
            <person name="de la Bastide M."/>
            <person name="Spiegel L."/>
            <person name="Nascimento L."/>
            <person name="Zutavern T."/>
            <person name="O'Shaughnessy A."/>
            <person name="Dike S."/>
            <person name="Dedhia N."/>
            <person name="Preston R."/>
            <person name="Balija V."/>
            <person name="McCombie W.R."/>
            <person name="Chow T."/>
            <person name="Chen H."/>
            <person name="Chung M."/>
            <person name="Chen C."/>
            <person name="Shaw J."/>
            <person name="Wu H."/>
            <person name="Hsiao K."/>
            <person name="Chao Y."/>
            <person name="Chu M."/>
            <person name="Cheng C."/>
            <person name="Hour A."/>
            <person name="Lee P."/>
            <person name="Lin S."/>
            <person name="Lin Y."/>
            <person name="Liou J."/>
            <person name="Liu S."/>
            <person name="Hsing Y."/>
            <person name="Raghuvanshi S."/>
            <person name="Mohanty A."/>
            <person name="Bharti A.K."/>
            <person name="Gaur A."/>
            <person name="Gupta V."/>
            <person name="Kumar D."/>
            <person name="Ravi V."/>
            <person name="Vij S."/>
            <person name="Kapur A."/>
            <person name="Khurana P."/>
            <person name="Khurana P."/>
            <person name="Khurana J.P."/>
            <person name="Tyagi A.K."/>
            <person name="Gaikwad K."/>
            <person name="Singh A."/>
            <person name="Dalal V."/>
            <person name="Srivastava S."/>
            <person name="Dixit A."/>
            <person name="Pal A.K."/>
            <person name="Ghazi I.A."/>
            <person name="Yadav M."/>
            <person name="Pandit A."/>
            <person name="Bhargava A."/>
            <person name="Sureshbabu K."/>
            <person name="Batra K."/>
            <person name="Sharma T.R."/>
            <person name="Mohapatra T."/>
            <person name="Singh N.K."/>
            <person name="Messing J."/>
            <person name="Nelson A.B."/>
            <person name="Fuks G."/>
            <person name="Kavchok S."/>
            <person name="Keizer G."/>
            <person name="Linton E."/>
            <person name="Llaca V."/>
            <person name="Song R."/>
            <person name="Tanyolac B."/>
            <person name="Young S."/>
            <person name="Ho-Il K."/>
            <person name="Hahn J.H."/>
            <person name="Sangsakoo G."/>
            <person name="Vanavichit A."/>
            <person name="de Mattos Luiz.A.T."/>
            <person name="Zimmer P.D."/>
            <person name="Malone G."/>
            <person name="Dellagostin O."/>
            <person name="de Oliveira A.C."/>
            <person name="Bevan M."/>
            <person name="Bancroft I."/>
            <person name="Minx P."/>
            <person name="Cordum H."/>
            <person name="Wilson R."/>
            <person name="Cheng Z."/>
            <person name="Jin W."/>
            <person name="Jiang J."/>
            <person name="Leong S.A."/>
            <person name="Iwama H."/>
            <person name="Gojobori T."/>
            <person name="Itoh T."/>
            <person name="Niimura Y."/>
            <person name="Fujii Y."/>
            <person name="Habara T."/>
            <person name="Sakai H."/>
            <person name="Sato Y."/>
            <person name="Wilson G."/>
            <person name="Kumar K."/>
            <person name="McCouch S."/>
            <person name="Juretic N."/>
            <person name="Hoen D."/>
            <person name="Wright S."/>
            <person name="Bruskiewich R."/>
            <person name="Bureau T."/>
            <person name="Miyao A."/>
            <person name="Hirochika H."/>
            <person name="Nishikawa T."/>
            <person name="Kadowaki K."/>
            <person name="Sugiura M."/>
            <person name="Burr B."/>
            <person name="Sasaki T."/>
        </authorList>
    </citation>
    <scope>NUCLEOTIDE SEQUENCE [LARGE SCALE GENOMIC DNA]</scope>
    <source>
        <strain evidence="3">cv. Nipponbare</strain>
    </source>
</reference>
<sequence length="266" mass="28576">MQFLVRRGEAAAAVRGRRATASAASVGGMRHGSTSSTAERARTDPPVAAGREPSGGFDDGLWRWRILQTGAFATSTKKPIDGDDLGRVPRGQGRAPAAPDPSIAAGLAKAETRRRREPAFFAHGLHRLPFRCRLELLPTPSRLALADLLRVGELYGGANVLRPRRRPPFRLRPLAAARSPPSSTLVWQLIPHLQIYPRDGGKQRGRDLRGALRHAGSGKELGLWGQPGRGKRAGRLGGQMGAEQRSASPCINSFGSNSESHIAFPS</sequence>
<dbReference type="Proteomes" id="UP000000763">
    <property type="component" value="Chromosome 10"/>
</dbReference>
<proteinExistence type="predicted"/>
<feature type="compositionally biased region" description="Basic and acidic residues" evidence="1">
    <location>
        <begin position="78"/>
        <end position="87"/>
    </location>
</feature>
<gene>
    <name evidence="2" type="primary">OSJNBb0047B19.17</name>
</gene>
<name>Q8S5E7_ORYSJ</name>
<reference evidence="3" key="2">
    <citation type="journal article" date="2008" name="Nucleic Acids Res.">
        <title>The rice annotation project database (RAP-DB): 2008 update.</title>
        <authorList>
            <consortium name="The rice annotation project (RAP)"/>
        </authorList>
    </citation>
    <scope>GENOME REANNOTATION</scope>
    <source>
        <strain evidence="3">cv. Nipponbare</strain>
    </source>
</reference>
<feature type="region of interest" description="Disordered" evidence="1">
    <location>
        <begin position="75"/>
        <end position="103"/>
    </location>
</feature>
<feature type="region of interest" description="Disordered" evidence="1">
    <location>
        <begin position="22"/>
        <end position="56"/>
    </location>
</feature>
<accession>Q8S5E7</accession>
<dbReference type="EMBL" id="AC113339">
    <property type="protein sequence ID" value="AAM08871.1"/>
    <property type="molecule type" value="Genomic_DNA"/>
</dbReference>
<organism evidence="2 3">
    <name type="scientific">Oryza sativa subsp. japonica</name>
    <name type="common">Rice</name>
    <dbReference type="NCBI Taxonomy" id="39947"/>
    <lineage>
        <taxon>Eukaryota</taxon>
        <taxon>Viridiplantae</taxon>
        <taxon>Streptophyta</taxon>
        <taxon>Embryophyta</taxon>
        <taxon>Tracheophyta</taxon>
        <taxon>Spermatophyta</taxon>
        <taxon>Magnoliopsida</taxon>
        <taxon>Liliopsida</taxon>
        <taxon>Poales</taxon>
        <taxon>Poaceae</taxon>
        <taxon>BOP clade</taxon>
        <taxon>Oryzoideae</taxon>
        <taxon>Oryzeae</taxon>
        <taxon>Oryzinae</taxon>
        <taxon>Oryza</taxon>
        <taxon>Oryza sativa</taxon>
    </lineage>
</organism>
<evidence type="ECO:0000313" key="2">
    <source>
        <dbReference type="EMBL" id="AAM08871.1"/>
    </source>
</evidence>
<protein>
    <submittedName>
        <fullName evidence="2">Uncharacterized protein</fullName>
    </submittedName>
</protein>
<feature type="compositionally biased region" description="Polar residues" evidence="1">
    <location>
        <begin position="245"/>
        <end position="260"/>
    </location>
</feature>
<feature type="region of interest" description="Disordered" evidence="1">
    <location>
        <begin position="245"/>
        <end position="266"/>
    </location>
</feature>
<evidence type="ECO:0000256" key="1">
    <source>
        <dbReference type="SAM" id="MobiDB-lite"/>
    </source>
</evidence>
<evidence type="ECO:0000313" key="3">
    <source>
        <dbReference type="Proteomes" id="UP000000763"/>
    </source>
</evidence>